<name>A0A6J4J6T4_9PSEU</name>
<feature type="non-terminal residue" evidence="2">
    <location>
        <position position="1"/>
    </location>
</feature>
<feature type="region of interest" description="Disordered" evidence="1">
    <location>
        <begin position="1"/>
        <end position="98"/>
    </location>
</feature>
<evidence type="ECO:0000313" key="2">
    <source>
        <dbReference type="EMBL" id="CAA9268494.1"/>
    </source>
</evidence>
<feature type="compositionally biased region" description="Basic residues" evidence="1">
    <location>
        <begin position="182"/>
        <end position="196"/>
    </location>
</feature>
<feature type="region of interest" description="Disordered" evidence="1">
    <location>
        <begin position="181"/>
        <end position="240"/>
    </location>
</feature>
<dbReference type="AlphaFoldDB" id="A0A6J4J6T4"/>
<feature type="compositionally biased region" description="Low complexity" evidence="1">
    <location>
        <begin position="142"/>
        <end position="153"/>
    </location>
</feature>
<organism evidence="2">
    <name type="scientific">uncultured Actinomycetospora sp</name>
    <dbReference type="NCBI Taxonomy" id="1135996"/>
    <lineage>
        <taxon>Bacteria</taxon>
        <taxon>Bacillati</taxon>
        <taxon>Actinomycetota</taxon>
        <taxon>Actinomycetes</taxon>
        <taxon>Pseudonocardiales</taxon>
        <taxon>Pseudonocardiaceae</taxon>
        <taxon>Actinomycetospora</taxon>
        <taxon>environmental samples</taxon>
    </lineage>
</organism>
<proteinExistence type="predicted"/>
<feature type="compositionally biased region" description="Basic and acidic residues" evidence="1">
    <location>
        <begin position="117"/>
        <end position="141"/>
    </location>
</feature>
<dbReference type="EMBL" id="CADCTH010000364">
    <property type="protein sequence ID" value="CAA9268494.1"/>
    <property type="molecule type" value="Genomic_DNA"/>
</dbReference>
<feature type="region of interest" description="Disordered" evidence="1">
    <location>
        <begin position="110"/>
        <end position="169"/>
    </location>
</feature>
<gene>
    <name evidence="2" type="ORF">AVDCRST_MAG54-2858</name>
</gene>
<feature type="compositionally biased region" description="Basic residues" evidence="1">
    <location>
        <begin position="20"/>
        <end position="45"/>
    </location>
</feature>
<feature type="compositionally biased region" description="Basic and acidic residues" evidence="1">
    <location>
        <begin position="46"/>
        <end position="62"/>
    </location>
</feature>
<evidence type="ECO:0000256" key="1">
    <source>
        <dbReference type="SAM" id="MobiDB-lite"/>
    </source>
</evidence>
<feature type="compositionally biased region" description="Basic residues" evidence="1">
    <location>
        <begin position="63"/>
        <end position="91"/>
    </location>
</feature>
<sequence>DRRRPRRDGERRADSTHPSAPRRGRRAGGHRRGRARPPGHRRPAPRRADVADRPGTPRDQRVRAGRGRLALRRRGRRARAGVRRRAGRARRRPADAAALAARRTARRLVRGPAAGRRVREDQLVDRAELRGPRPPLREPRRVPGAAARGAAARPPAPRRPGRPPLPHRRALGLVARAGVVPAHRRGHRRAHDHRRPLVAGGAAGSARTGARAGRGAGRRAARGLGAGPRAPVGGRDAGGL</sequence>
<feature type="compositionally biased region" description="Low complexity" evidence="1">
    <location>
        <begin position="204"/>
        <end position="213"/>
    </location>
</feature>
<accession>A0A6J4J6T4</accession>
<feature type="compositionally biased region" description="Basic residues" evidence="1">
    <location>
        <begin position="159"/>
        <end position="169"/>
    </location>
</feature>
<feature type="non-terminal residue" evidence="2">
    <location>
        <position position="240"/>
    </location>
</feature>
<reference evidence="2" key="1">
    <citation type="submission" date="2020-02" db="EMBL/GenBank/DDBJ databases">
        <authorList>
            <person name="Meier V. D."/>
        </authorList>
    </citation>
    <scope>NUCLEOTIDE SEQUENCE</scope>
    <source>
        <strain evidence="2">AVDCRST_MAG54</strain>
    </source>
</reference>
<protein>
    <submittedName>
        <fullName evidence="2">Uncharacterized protein</fullName>
    </submittedName>
</protein>